<evidence type="ECO:0000313" key="2">
    <source>
        <dbReference type="EMBL" id="POV94187.1"/>
    </source>
</evidence>
<proteinExistence type="predicted"/>
<feature type="chain" id="PRO_5015486383" description="Secreted protein" evidence="1">
    <location>
        <begin position="31"/>
        <end position="181"/>
    </location>
</feature>
<evidence type="ECO:0008006" key="4">
    <source>
        <dbReference type="Google" id="ProtNLM"/>
    </source>
</evidence>
<accession>A0A2S4UA74</accession>
<dbReference type="AlphaFoldDB" id="A0A2S4UA74"/>
<comment type="caution">
    <text evidence="2">The sequence shown here is derived from an EMBL/GenBank/DDBJ whole genome shotgun (WGS) entry which is preliminary data.</text>
</comment>
<name>A0A2S4UA74_9BASI</name>
<dbReference type="Proteomes" id="UP000238274">
    <property type="component" value="Unassembled WGS sequence"/>
</dbReference>
<feature type="signal peptide" evidence="1">
    <location>
        <begin position="1"/>
        <end position="30"/>
    </location>
</feature>
<reference evidence="2 3" key="1">
    <citation type="submission" date="2017-12" db="EMBL/GenBank/DDBJ databases">
        <title>Gene loss provides genomic basis for host adaptation in cereal stripe rust fungi.</title>
        <authorList>
            <person name="Xia C."/>
        </authorList>
    </citation>
    <scope>NUCLEOTIDE SEQUENCE [LARGE SCALE GENOMIC DNA]</scope>
    <source>
        <strain evidence="2 3">93TX-2</strain>
    </source>
</reference>
<dbReference type="VEuPathDB" id="FungiDB:PSHT_16375"/>
<protein>
    <recommendedName>
        <fullName evidence="4">Secreted protein</fullName>
    </recommendedName>
</protein>
<dbReference type="EMBL" id="PKSM01000516">
    <property type="protein sequence ID" value="POV94187.1"/>
    <property type="molecule type" value="Genomic_DNA"/>
</dbReference>
<keyword evidence="3" id="KW-1185">Reference proteome</keyword>
<organism evidence="2 3">
    <name type="scientific">Puccinia striiformis</name>
    <dbReference type="NCBI Taxonomy" id="27350"/>
    <lineage>
        <taxon>Eukaryota</taxon>
        <taxon>Fungi</taxon>
        <taxon>Dikarya</taxon>
        <taxon>Basidiomycota</taxon>
        <taxon>Pucciniomycotina</taxon>
        <taxon>Pucciniomycetes</taxon>
        <taxon>Pucciniales</taxon>
        <taxon>Pucciniaceae</taxon>
        <taxon>Puccinia</taxon>
    </lineage>
</organism>
<gene>
    <name evidence="2" type="ORF">PSHT_16375</name>
</gene>
<dbReference type="VEuPathDB" id="FungiDB:PSTT_11708"/>
<evidence type="ECO:0000256" key="1">
    <source>
        <dbReference type="SAM" id="SignalP"/>
    </source>
</evidence>
<keyword evidence="1" id="KW-0732">Signal</keyword>
<evidence type="ECO:0000313" key="3">
    <source>
        <dbReference type="Proteomes" id="UP000238274"/>
    </source>
</evidence>
<reference evidence="3" key="2">
    <citation type="journal article" date="2018" name="BMC Genomics">
        <title>Genomic insights into host adaptation between the wheat stripe rust pathogen (Puccinia striiformis f. sp. tritici) and the barley stripe rust pathogen (Puccinia striiformis f. sp. hordei).</title>
        <authorList>
            <person name="Xia C."/>
            <person name="Wang M."/>
            <person name="Yin C."/>
            <person name="Cornejo O.E."/>
            <person name="Hulbert S.H."/>
            <person name="Chen X."/>
        </authorList>
    </citation>
    <scope>NUCLEOTIDE SEQUENCE [LARGE SCALE GENOMIC DNA]</scope>
    <source>
        <strain evidence="3">93TX-2</strain>
    </source>
</reference>
<sequence>MSIMNLFKRGYIIVALFALIITLHEDQVSAGTKVDCTYHFWPSPDSPRASCISQDDPKKDHSCALDSCRTPLKGKPPHQTTTSWFELTFQHCHIGTAPVSFINVQQYFRREGFVCNFREVADHCILLQPPRTARATGWTAITRTIQTTINTSPVATAAKHTLFPLAGFKQTENCASLQHLR</sequence>
<reference evidence="3" key="3">
    <citation type="journal article" date="2018" name="Mol. Plant Microbe Interact.">
        <title>Genome sequence resources for the wheat stripe rust pathogen (Puccinia striiformis f. sp. tritici) and the barley stripe rust pathogen (Puccinia striiformis f. sp. hordei).</title>
        <authorList>
            <person name="Xia C."/>
            <person name="Wang M."/>
            <person name="Yin C."/>
            <person name="Cornejo O.E."/>
            <person name="Hulbert S.H."/>
            <person name="Chen X."/>
        </authorList>
    </citation>
    <scope>NUCLEOTIDE SEQUENCE [LARGE SCALE GENOMIC DNA]</scope>
    <source>
        <strain evidence="3">93TX-2</strain>
    </source>
</reference>